<dbReference type="SUPFAM" id="SSF101898">
    <property type="entry name" value="NHL repeat"/>
    <property type="match status" value="1"/>
</dbReference>
<dbReference type="OrthoDB" id="10251381at2759"/>
<keyword evidence="1" id="KW-0677">Repeat</keyword>
<dbReference type="Pfam" id="PF00400">
    <property type="entry name" value="WD40"/>
    <property type="match status" value="2"/>
</dbReference>
<dbReference type="InterPro" id="IPR002048">
    <property type="entry name" value="EF_hand_dom"/>
</dbReference>
<dbReference type="PROSITE" id="PS50294">
    <property type="entry name" value="WD_REPEATS_REGION"/>
    <property type="match status" value="1"/>
</dbReference>
<reference evidence="8" key="2">
    <citation type="submission" date="2012-11" db="EMBL/GenBank/DDBJ databases">
        <authorList>
            <person name="Kuo A."/>
            <person name="Curtis B.A."/>
            <person name="Tanifuji G."/>
            <person name="Burki F."/>
            <person name="Gruber A."/>
            <person name="Irimia M."/>
            <person name="Maruyama S."/>
            <person name="Arias M.C."/>
            <person name="Ball S.G."/>
            <person name="Gile G.H."/>
            <person name="Hirakawa Y."/>
            <person name="Hopkins J.F."/>
            <person name="Rensing S.A."/>
            <person name="Schmutz J."/>
            <person name="Symeonidi A."/>
            <person name="Elias M."/>
            <person name="Eveleigh R.J."/>
            <person name="Herman E.K."/>
            <person name="Klute M.J."/>
            <person name="Nakayama T."/>
            <person name="Obornik M."/>
            <person name="Reyes-Prieto A."/>
            <person name="Armbrust E.V."/>
            <person name="Aves S.J."/>
            <person name="Beiko R.G."/>
            <person name="Coutinho P."/>
            <person name="Dacks J.B."/>
            <person name="Durnford D.G."/>
            <person name="Fast N.M."/>
            <person name="Green B.R."/>
            <person name="Grisdale C."/>
            <person name="Hempe F."/>
            <person name="Henrissat B."/>
            <person name="Hoppner M.P."/>
            <person name="Ishida K.-I."/>
            <person name="Kim E."/>
            <person name="Koreny L."/>
            <person name="Kroth P.G."/>
            <person name="Liu Y."/>
            <person name="Malik S.-B."/>
            <person name="Maier U.G."/>
            <person name="McRose D."/>
            <person name="Mock T."/>
            <person name="Neilson J.A."/>
            <person name="Onodera N.T."/>
            <person name="Poole A.M."/>
            <person name="Pritham E.J."/>
            <person name="Richards T.A."/>
            <person name="Rocap G."/>
            <person name="Roy S.W."/>
            <person name="Sarai C."/>
            <person name="Schaack S."/>
            <person name="Shirato S."/>
            <person name="Slamovits C.H."/>
            <person name="Spencer D.F."/>
            <person name="Suzuki S."/>
            <person name="Worden A.Z."/>
            <person name="Zauner S."/>
            <person name="Barry K."/>
            <person name="Bell C."/>
            <person name="Bharti A.K."/>
            <person name="Crow J.A."/>
            <person name="Grimwood J."/>
            <person name="Kramer R."/>
            <person name="Lindquist E."/>
            <person name="Lucas S."/>
            <person name="Salamov A."/>
            <person name="McFadden G.I."/>
            <person name="Lane C.E."/>
            <person name="Keeling P.J."/>
            <person name="Gray M.W."/>
            <person name="Grigoriev I.V."/>
            <person name="Archibald J.M."/>
        </authorList>
    </citation>
    <scope>NUCLEOTIDE SEQUENCE</scope>
    <source>
        <strain evidence="8">CCMP2712</strain>
    </source>
</reference>
<evidence type="ECO:0000256" key="4">
    <source>
        <dbReference type="SAM" id="MobiDB-lite"/>
    </source>
</evidence>
<protein>
    <recommendedName>
        <fullName evidence="5">EF-hand domain-containing protein</fullName>
    </recommendedName>
</protein>
<evidence type="ECO:0000256" key="3">
    <source>
        <dbReference type="PROSITE-ProRule" id="PRU00221"/>
    </source>
</evidence>
<evidence type="ECO:0000256" key="1">
    <source>
        <dbReference type="ARBA" id="ARBA00022737"/>
    </source>
</evidence>
<dbReference type="EMBL" id="JH992990">
    <property type="protein sequence ID" value="EKX47417.1"/>
    <property type="molecule type" value="Genomic_DNA"/>
</dbReference>
<reference evidence="6 8" key="1">
    <citation type="journal article" date="2012" name="Nature">
        <title>Algal genomes reveal evolutionary mosaicism and the fate of nucleomorphs.</title>
        <authorList>
            <consortium name="DOE Joint Genome Institute"/>
            <person name="Curtis B.A."/>
            <person name="Tanifuji G."/>
            <person name="Burki F."/>
            <person name="Gruber A."/>
            <person name="Irimia M."/>
            <person name="Maruyama S."/>
            <person name="Arias M.C."/>
            <person name="Ball S.G."/>
            <person name="Gile G.H."/>
            <person name="Hirakawa Y."/>
            <person name="Hopkins J.F."/>
            <person name="Kuo A."/>
            <person name="Rensing S.A."/>
            <person name="Schmutz J."/>
            <person name="Symeonidi A."/>
            <person name="Elias M."/>
            <person name="Eveleigh R.J."/>
            <person name="Herman E.K."/>
            <person name="Klute M.J."/>
            <person name="Nakayama T."/>
            <person name="Obornik M."/>
            <person name="Reyes-Prieto A."/>
            <person name="Armbrust E.V."/>
            <person name="Aves S.J."/>
            <person name="Beiko R.G."/>
            <person name="Coutinho P."/>
            <person name="Dacks J.B."/>
            <person name="Durnford D.G."/>
            <person name="Fast N.M."/>
            <person name="Green B.R."/>
            <person name="Grisdale C.J."/>
            <person name="Hempel F."/>
            <person name="Henrissat B."/>
            <person name="Hoppner M.P."/>
            <person name="Ishida K."/>
            <person name="Kim E."/>
            <person name="Koreny L."/>
            <person name="Kroth P.G."/>
            <person name="Liu Y."/>
            <person name="Malik S.B."/>
            <person name="Maier U.G."/>
            <person name="McRose D."/>
            <person name="Mock T."/>
            <person name="Neilson J.A."/>
            <person name="Onodera N.T."/>
            <person name="Poole A.M."/>
            <person name="Pritham E.J."/>
            <person name="Richards T.A."/>
            <person name="Rocap G."/>
            <person name="Roy S.W."/>
            <person name="Sarai C."/>
            <person name="Schaack S."/>
            <person name="Shirato S."/>
            <person name="Slamovits C.H."/>
            <person name="Spencer D.F."/>
            <person name="Suzuki S."/>
            <person name="Worden A.Z."/>
            <person name="Zauner S."/>
            <person name="Barry K."/>
            <person name="Bell C."/>
            <person name="Bharti A.K."/>
            <person name="Crow J.A."/>
            <person name="Grimwood J."/>
            <person name="Kramer R."/>
            <person name="Lindquist E."/>
            <person name="Lucas S."/>
            <person name="Salamov A."/>
            <person name="McFadden G.I."/>
            <person name="Lane C.E."/>
            <person name="Keeling P.J."/>
            <person name="Gray M.W."/>
            <person name="Grigoriev I.V."/>
            <person name="Archibald J.M."/>
        </authorList>
    </citation>
    <scope>NUCLEOTIDE SEQUENCE</scope>
    <source>
        <strain evidence="6 8">CCMP2712</strain>
    </source>
</reference>
<sequence length="1377" mass="152631">MVGAIMLGNDMSPEELAEVDGKPLEELAEITDLKKLTLDHVHSLLHRFKSEDDREVGMDLNKFSLVFGRAFQSLAGETVSSIFEKIGSDEDGRIHFSHFSHFLIDCTRVEKAYISAFRTSGITLPGDEDSPLKARCSKSVALPPINDLSKMTLKHMQALSMAFNSNDNGEGLAMEDFVSVVSDVLHGMDPAVLEAQFMKIDANSDGTVSWDEFSSYILALGTASESFAHKFEGGNLLEGPEPDPNRDEYHSHAISHITCHHGAEKYFTIALEDKGTSTKPAESLIRQWNSKADASAEILGATAKLTGNASVVLAVSVFGDKYEWRNGPAINVLAVSSVDGRIRFFDCEKLLLIGELDCVDGVCTAMHNFRIKNDSGPDDVSLDFGGEEKSKRTQRLKEEKEYEWIFAYGDDEGNLRLFTEESIMESCRRSSYLTASFNFMHMKLCKDWLTWILWIDETELLCISTNDAQVLVLENRTARDANGPVLSLSQILRSRRKNLKLNVKNAFQGHSMSVKTCAWCSGRKIMASAGLDRSVILWDPLFGRVSASLTGHKKAIFSLQYKERRDILISLDLRSVCNFWDPSNLALLLSIEPPRTTSTSTIGVISAIFVNNKTDRMIFGNKKLQVWQFKRVGDTGDQAERYHKGEIVAALVNHQFYQIVLVDSNCFVTVWDISTGKQNTNFFAESKHDDEIPTCARFDDTFRRLVVLYSQGSIRIFNFSNGTVINNLTCDSNGPLQTTTIITKEEKGAKKGSDKQEKFLLASGWNGSVYFWYSNSPEEDVKNFQKLKPRGEAGANEEVRCMAFYPPCTLVTGYKDGHVIVWNTITYLMVITHHFSARSTCEIIQGHIKRKPHAPSSARGSSFAARTGSSIIKGMLEPLRNKIDASSPSSTSDSRPGTSESAANFWSELDSVLAKTSQVQQRKEDGGAEINAVEFLSSPGFEGVALVACGDGMWRFLRGSKKFLWGYVDARSRACGGEETSLECFCTSEDGRWVVSGNSKGYVQVWELKGRGDSLLTDRSGRSGKFDAYQGETPQRIEGVELSEQLGLLLGFKGHEVGIKSISFLHHIARGSATCNVLLTVGKEFDSRVIMWSLAGEKLAEFGGGAASEGAETTWSSQLLLEKSDPVLLQEKVQAFKRQLEEQLSYSKLLYEQEVDAESSELTSHRSGMSEMEGERKGKFQEERQDRGAQKQVQLVGSDGKVTPISSYKQLEPLLKQYREHKRVADGSKASRSVCPFRALPVAGEGGARSDTLRSIPEMRADPYRTFEQGRKKAGKSLRLKGRSYEEESEDDGAPARELSRSLAKLSNAMDIMTTGVLDAFSSGLSASHEGTRMRRKKSMFTTKAAVLLHTPTPTKLPSILKPFKHAEEGGGGKYLE</sequence>
<dbReference type="KEGG" id="gtt:GUITHDRAFT_106860"/>
<dbReference type="PROSITE" id="PS00018">
    <property type="entry name" value="EF_HAND_1"/>
    <property type="match status" value="1"/>
</dbReference>
<dbReference type="GeneID" id="17304080"/>
<dbReference type="InterPro" id="IPR051242">
    <property type="entry name" value="WD-EF-hand_domain"/>
</dbReference>
<keyword evidence="8" id="KW-1185">Reference proteome</keyword>
<dbReference type="GO" id="GO:0005509">
    <property type="term" value="F:calcium ion binding"/>
    <property type="evidence" value="ECO:0007669"/>
    <property type="project" value="InterPro"/>
</dbReference>
<dbReference type="InterPro" id="IPR015943">
    <property type="entry name" value="WD40/YVTN_repeat-like_dom_sf"/>
</dbReference>
<evidence type="ECO:0000313" key="8">
    <source>
        <dbReference type="Proteomes" id="UP000011087"/>
    </source>
</evidence>
<evidence type="ECO:0000313" key="7">
    <source>
        <dbReference type="EnsemblProtists" id="EKX47417"/>
    </source>
</evidence>
<feature type="compositionally biased region" description="Basic residues" evidence="4">
    <location>
        <begin position="1272"/>
        <end position="1282"/>
    </location>
</feature>
<dbReference type="HOGENOM" id="CLU_255904_0_0_1"/>
<dbReference type="EnsemblProtists" id="EKX47417">
    <property type="protein sequence ID" value="EKX47417"/>
    <property type="gene ID" value="GUITHDRAFT_106860"/>
</dbReference>
<dbReference type="RefSeq" id="XP_005834397.1">
    <property type="nucleotide sequence ID" value="XM_005834340.1"/>
</dbReference>
<keyword evidence="3" id="KW-0853">WD repeat</keyword>
<gene>
    <name evidence="6" type="ORF">GUITHDRAFT_106860</name>
</gene>
<dbReference type="Gene3D" id="2.130.10.10">
    <property type="entry name" value="YVTN repeat-like/Quinoprotein amine dehydrogenase"/>
    <property type="match status" value="3"/>
</dbReference>
<dbReference type="Proteomes" id="UP000011087">
    <property type="component" value="Unassembled WGS sequence"/>
</dbReference>
<proteinExistence type="predicted"/>
<dbReference type="InterPro" id="IPR001680">
    <property type="entry name" value="WD40_rpt"/>
</dbReference>
<dbReference type="Gene3D" id="1.10.238.10">
    <property type="entry name" value="EF-hand"/>
    <property type="match status" value="2"/>
</dbReference>
<feature type="domain" description="EF-hand" evidence="5">
    <location>
        <begin position="188"/>
        <end position="223"/>
    </location>
</feature>
<keyword evidence="2" id="KW-0106">Calcium</keyword>
<organism evidence="6">
    <name type="scientific">Guillardia theta (strain CCMP2712)</name>
    <name type="common">Cryptophyte</name>
    <dbReference type="NCBI Taxonomy" id="905079"/>
    <lineage>
        <taxon>Eukaryota</taxon>
        <taxon>Cryptophyceae</taxon>
        <taxon>Pyrenomonadales</taxon>
        <taxon>Geminigeraceae</taxon>
        <taxon>Guillardia</taxon>
    </lineage>
</organism>
<feature type="region of interest" description="Disordered" evidence="4">
    <location>
        <begin position="1160"/>
        <end position="1195"/>
    </location>
</feature>
<reference evidence="7" key="3">
    <citation type="submission" date="2015-06" db="UniProtKB">
        <authorList>
            <consortium name="EnsemblProtists"/>
        </authorList>
    </citation>
    <scope>IDENTIFICATION</scope>
</reference>
<dbReference type="SUPFAM" id="SSF47473">
    <property type="entry name" value="EF-hand"/>
    <property type="match status" value="1"/>
</dbReference>
<evidence type="ECO:0000256" key="2">
    <source>
        <dbReference type="ARBA" id="ARBA00022837"/>
    </source>
</evidence>
<dbReference type="InterPro" id="IPR036322">
    <property type="entry name" value="WD40_repeat_dom_sf"/>
</dbReference>
<feature type="region of interest" description="Disordered" evidence="4">
    <location>
        <begin position="1268"/>
        <end position="1297"/>
    </location>
</feature>
<dbReference type="PANTHER" id="PTHR44324">
    <property type="entry name" value="WD40 REPEAT DOMAIN 95"/>
    <property type="match status" value="1"/>
</dbReference>
<evidence type="ECO:0000313" key="6">
    <source>
        <dbReference type="EMBL" id="EKX47417.1"/>
    </source>
</evidence>
<dbReference type="SUPFAM" id="SSF50978">
    <property type="entry name" value="WD40 repeat-like"/>
    <property type="match status" value="2"/>
</dbReference>
<evidence type="ECO:0000259" key="5">
    <source>
        <dbReference type="PROSITE" id="PS50222"/>
    </source>
</evidence>
<feature type="repeat" description="WD" evidence="3">
    <location>
        <begin position="507"/>
        <end position="539"/>
    </location>
</feature>
<name>L1JGH7_GUITC</name>
<dbReference type="InterPro" id="IPR018247">
    <property type="entry name" value="EF_Hand_1_Ca_BS"/>
</dbReference>
<dbReference type="PROSITE" id="PS50222">
    <property type="entry name" value="EF_HAND_2"/>
    <property type="match status" value="1"/>
</dbReference>
<feature type="compositionally biased region" description="Basic and acidic residues" evidence="4">
    <location>
        <begin position="1173"/>
        <end position="1189"/>
    </location>
</feature>
<dbReference type="PaxDb" id="55529-EKX47417"/>
<dbReference type="SMART" id="SM00320">
    <property type="entry name" value="WD40"/>
    <property type="match status" value="9"/>
</dbReference>
<dbReference type="PANTHER" id="PTHR44324:SF4">
    <property type="entry name" value="WD40 REPEAT DOMAIN 95"/>
    <property type="match status" value="1"/>
</dbReference>
<dbReference type="PROSITE" id="PS50082">
    <property type="entry name" value="WD_REPEATS_2"/>
    <property type="match status" value="1"/>
</dbReference>
<dbReference type="InterPro" id="IPR011992">
    <property type="entry name" value="EF-hand-dom_pair"/>
</dbReference>
<accession>L1JGH7</accession>